<sequence length="225" mass="24316">MEIYDINGQIIDPLAGKTLYVAGDSIAYGKGSAGGYGKCIADRYGMQLINEAVDGATLATLVPDNVNGGYRTSIGMTVKSSTELEKADYILLEGGVNDAWNNAKLGALNGSFDPAFYSGDTIGTLEAMLDYLAKKRSDKRVAYVFPHGGLFASSENWYKTYKPAILAALKKWGVPYVDIEECAPPMGAHGVSELSDKYTIDGTHPNKAGYERFYMEPIAALLKRL</sequence>
<dbReference type="AlphaFoldDB" id="A0A329U5P4"/>
<gene>
    <name evidence="2" type="ORF">C4N24_06275</name>
</gene>
<evidence type="ECO:0000259" key="1">
    <source>
        <dbReference type="Pfam" id="PF13472"/>
    </source>
</evidence>
<dbReference type="CDD" id="cd00229">
    <property type="entry name" value="SGNH_hydrolase"/>
    <property type="match status" value="1"/>
</dbReference>
<dbReference type="Proteomes" id="UP000251281">
    <property type="component" value="Unassembled WGS sequence"/>
</dbReference>
<reference evidence="2 3" key="1">
    <citation type="submission" date="2018-02" db="EMBL/GenBank/DDBJ databases">
        <title>Complete genome sequencing of Faecalibacterium prausnitzii strains isolated from the human gut.</title>
        <authorList>
            <person name="Fitzgerald B.C."/>
            <person name="Shkoporov A.N."/>
            <person name="Ross P.R."/>
            <person name="Hill C."/>
        </authorList>
    </citation>
    <scope>NUCLEOTIDE SEQUENCE [LARGE SCALE GENOMIC DNA]</scope>
    <source>
        <strain evidence="2 3">APC923/51-1</strain>
    </source>
</reference>
<feature type="domain" description="SGNH hydrolase-type esterase" evidence="1">
    <location>
        <begin position="22"/>
        <end position="212"/>
    </location>
</feature>
<dbReference type="SUPFAM" id="SSF52266">
    <property type="entry name" value="SGNH hydrolase"/>
    <property type="match status" value="1"/>
</dbReference>
<name>A0A329U5P4_9FIRM</name>
<organism evidence="2 3">
    <name type="scientific">Faecalibacterium prausnitzii</name>
    <dbReference type="NCBI Taxonomy" id="853"/>
    <lineage>
        <taxon>Bacteria</taxon>
        <taxon>Bacillati</taxon>
        <taxon>Bacillota</taxon>
        <taxon>Clostridia</taxon>
        <taxon>Eubacteriales</taxon>
        <taxon>Oscillospiraceae</taxon>
        <taxon>Faecalibacterium</taxon>
    </lineage>
</organism>
<comment type="caution">
    <text evidence="2">The sequence shown here is derived from an EMBL/GenBank/DDBJ whole genome shotgun (WGS) entry which is preliminary data.</text>
</comment>
<accession>A0A329U5P4</accession>
<evidence type="ECO:0000313" key="3">
    <source>
        <dbReference type="Proteomes" id="UP000251281"/>
    </source>
</evidence>
<dbReference type="RefSeq" id="WP_112090737.1">
    <property type="nucleotide sequence ID" value="NZ_PRLD01000005.1"/>
</dbReference>
<dbReference type="Gene3D" id="3.40.50.1110">
    <property type="entry name" value="SGNH hydrolase"/>
    <property type="match status" value="1"/>
</dbReference>
<protein>
    <submittedName>
        <fullName evidence="2">SGNH/GDSL hydrolase family protein</fullName>
    </submittedName>
</protein>
<dbReference type="Pfam" id="PF13472">
    <property type="entry name" value="Lipase_GDSL_2"/>
    <property type="match status" value="1"/>
</dbReference>
<proteinExistence type="predicted"/>
<dbReference type="InterPro" id="IPR013830">
    <property type="entry name" value="SGNH_hydro"/>
</dbReference>
<dbReference type="InterPro" id="IPR036514">
    <property type="entry name" value="SGNH_hydro_sf"/>
</dbReference>
<dbReference type="GO" id="GO:0016787">
    <property type="term" value="F:hydrolase activity"/>
    <property type="evidence" value="ECO:0007669"/>
    <property type="project" value="UniProtKB-KW"/>
</dbReference>
<keyword evidence="2" id="KW-0378">Hydrolase</keyword>
<dbReference type="EMBL" id="PRLD01000005">
    <property type="protein sequence ID" value="RAW57897.1"/>
    <property type="molecule type" value="Genomic_DNA"/>
</dbReference>
<evidence type="ECO:0000313" key="2">
    <source>
        <dbReference type="EMBL" id="RAW57897.1"/>
    </source>
</evidence>